<evidence type="ECO:0000313" key="3">
    <source>
        <dbReference type="EMBL" id="PWJ54713.1"/>
    </source>
</evidence>
<sequence>MPEQPSSHRTEGAEGAVSPRGSGAMRHGPGRVLVAVYAVLGLSATVRGSYQVLFHFSEAPLAYLLSLFAGLVYVVATAALVRATPRAWQVALVAVLVELVGVLTVGTLTILDTADFPDGTVWGEFGRDYGWVPLLLPLLGLAWLRRTRPQ</sequence>
<dbReference type="Proteomes" id="UP000245469">
    <property type="component" value="Unassembled WGS sequence"/>
</dbReference>
<comment type="caution">
    <text evidence="3">The sequence shown here is derived from an EMBL/GenBank/DDBJ whole genome shotgun (WGS) entry which is preliminary data.</text>
</comment>
<feature type="transmembrane region" description="Helical" evidence="2">
    <location>
        <begin position="62"/>
        <end position="81"/>
    </location>
</feature>
<feature type="transmembrane region" description="Helical" evidence="2">
    <location>
        <begin position="129"/>
        <end position="144"/>
    </location>
</feature>
<gene>
    <name evidence="3" type="ORF">BXY45_106157</name>
</gene>
<feature type="transmembrane region" description="Helical" evidence="2">
    <location>
        <begin position="88"/>
        <end position="109"/>
    </location>
</feature>
<dbReference type="RefSeq" id="WP_245961683.1">
    <property type="nucleotide sequence ID" value="NZ_QGDQ01000006.1"/>
</dbReference>
<accession>A0A316AAK0</accession>
<name>A0A316AAK0_9ACTN</name>
<evidence type="ECO:0000256" key="1">
    <source>
        <dbReference type="SAM" id="MobiDB-lite"/>
    </source>
</evidence>
<evidence type="ECO:0008006" key="5">
    <source>
        <dbReference type="Google" id="ProtNLM"/>
    </source>
</evidence>
<feature type="transmembrane region" description="Helical" evidence="2">
    <location>
        <begin position="32"/>
        <end position="50"/>
    </location>
</feature>
<organism evidence="3 4">
    <name type="scientific">Quadrisphaera granulorum</name>
    <dbReference type="NCBI Taxonomy" id="317664"/>
    <lineage>
        <taxon>Bacteria</taxon>
        <taxon>Bacillati</taxon>
        <taxon>Actinomycetota</taxon>
        <taxon>Actinomycetes</taxon>
        <taxon>Kineosporiales</taxon>
        <taxon>Kineosporiaceae</taxon>
        <taxon>Quadrisphaera</taxon>
    </lineage>
</organism>
<proteinExistence type="predicted"/>
<feature type="region of interest" description="Disordered" evidence="1">
    <location>
        <begin position="1"/>
        <end position="24"/>
    </location>
</feature>
<dbReference type="AlphaFoldDB" id="A0A316AAK0"/>
<keyword evidence="2" id="KW-0472">Membrane</keyword>
<dbReference type="EMBL" id="QGDQ01000006">
    <property type="protein sequence ID" value="PWJ54713.1"/>
    <property type="molecule type" value="Genomic_DNA"/>
</dbReference>
<protein>
    <recommendedName>
        <fullName evidence="5">Integral membrane protein</fullName>
    </recommendedName>
</protein>
<keyword evidence="4" id="KW-1185">Reference proteome</keyword>
<evidence type="ECO:0000313" key="4">
    <source>
        <dbReference type="Proteomes" id="UP000245469"/>
    </source>
</evidence>
<evidence type="ECO:0000256" key="2">
    <source>
        <dbReference type="SAM" id="Phobius"/>
    </source>
</evidence>
<keyword evidence="2" id="KW-1133">Transmembrane helix</keyword>
<reference evidence="3 4" key="1">
    <citation type="submission" date="2018-03" db="EMBL/GenBank/DDBJ databases">
        <title>Genomic Encyclopedia of Archaeal and Bacterial Type Strains, Phase II (KMG-II): from individual species to whole genera.</title>
        <authorList>
            <person name="Goeker M."/>
        </authorList>
    </citation>
    <scope>NUCLEOTIDE SEQUENCE [LARGE SCALE GENOMIC DNA]</scope>
    <source>
        <strain evidence="3 4">DSM 44889</strain>
    </source>
</reference>
<keyword evidence="2" id="KW-0812">Transmembrane</keyword>
<feature type="compositionally biased region" description="Basic and acidic residues" evidence="1">
    <location>
        <begin position="1"/>
        <end position="12"/>
    </location>
</feature>